<evidence type="ECO:0000313" key="4">
    <source>
        <dbReference type="RefSeq" id="XP_026541400.1"/>
    </source>
</evidence>
<dbReference type="GeneID" id="113424006"/>
<dbReference type="InterPro" id="IPR011993">
    <property type="entry name" value="PH-like_dom_sf"/>
</dbReference>
<dbReference type="CTD" id="163933"/>
<dbReference type="InterPro" id="IPR006020">
    <property type="entry name" value="PTB/PI_dom"/>
</dbReference>
<reference evidence="4" key="1">
    <citation type="submission" date="2025-08" db="UniProtKB">
        <authorList>
            <consortium name="RefSeq"/>
        </authorList>
    </citation>
    <scope>IDENTIFICATION</scope>
</reference>
<feature type="region of interest" description="Disordered" evidence="1">
    <location>
        <begin position="364"/>
        <end position="383"/>
    </location>
</feature>
<gene>
    <name evidence="4" type="primary">FAM43B</name>
</gene>
<organism evidence="3 4">
    <name type="scientific">Notechis scutatus</name>
    <name type="common">mainland tiger snake</name>
    <dbReference type="NCBI Taxonomy" id="8663"/>
    <lineage>
        <taxon>Eukaryota</taxon>
        <taxon>Metazoa</taxon>
        <taxon>Chordata</taxon>
        <taxon>Craniata</taxon>
        <taxon>Vertebrata</taxon>
        <taxon>Euteleostomi</taxon>
        <taxon>Lepidosauria</taxon>
        <taxon>Squamata</taxon>
        <taxon>Bifurcata</taxon>
        <taxon>Unidentata</taxon>
        <taxon>Episquamata</taxon>
        <taxon>Toxicofera</taxon>
        <taxon>Serpentes</taxon>
        <taxon>Colubroidea</taxon>
        <taxon>Elapidae</taxon>
        <taxon>Hydrophiinae</taxon>
        <taxon>Notechis</taxon>
    </lineage>
</organism>
<dbReference type="SUPFAM" id="SSF50729">
    <property type="entry name" value="PH domain-like"/>
    <property type="match status" value="1"/>
</dbReference>
<proteinExistence type="predicted"/>
<feature type="compositionally biased region" description="Acidic residues" evidence="1">
    <location>
        <begin position="263"/>
        <end position="274"/>
    </location>
</feature>
<feature type="region of interest" description="Disordered" evidence="1">
    <location>
        <begin position="242"/>
        <end position="290"/>
    </location>
</feature>
<dbReference type="RefSeq" id="XP_026541400.1">
    <property type="nucleotide sequence ID" value="XM_026685615.1"/>
</dbReference>
<dbReference type="PANTHER" id="PTHR11232:SF34">
    <property type="entry name" value="PROTEIN FAM43B"/>
    <property type="match status" value="1"/>
</dbReference>
<dbReference type="Proteomes" id="UP000504612">
    <property type="component" value="Unplaced"/>
</dbReference>
<keyword evidence="3" id="KW-1185">Reference proteome</keyword>
<dbReference type="Gene3D" id="2.30.29.30">
    <property type="entry name" value="Pleckstrin-homology domain (PH domain)/Phosphotyrosine-binding domain (PTB)"/>
    <property type="match status" value="1"/>
</dbReference>
<evidence type="ECO:0000256" key="1">
    <source>
        <dbReference type="SAM" id="MobiDB-lite"/>
    </source>
</evidence>
<accession>A0A6J1VEY5</accession>
<name>A0A6J1VEY5_9SAUR</name>
<dbReference type="PANTHER" id="PTHR11232">
    <property type="entry name" value="PHOSPHOTYROSINE INTERACTION DOMAIN-CONTAINING FAMILY MEMBER"/>
    <property type="match status" value="1"/>
</dbReference>
<sequence>MAAALLPWRRSKWVLVAGEERKRPGKGWAPRLSCASLLADLLGSCPELWPPGALAGLFRSRRRTAQLNAEEPTFRACYLGNAATLQAKGEGCAEAAVEKLWARSQAGQRGARMQLTLGPQGIHLRPAAAAAAAAAKESRRAGHAYLLHRITFCGADRRHPRVLAWVYRHQVKNKAVALRCHAVLLSRAEKAQAAARLLFQTSAAAFNEFKRLQRRSDSRRLQRQLLGEAAVPLAPLRRLLNAKCPYRPPPERGRNAPRLSSIQEEEEEEEEEEEKGQQRKKERPVSCTASCTPTRATHDWLATRTVLCAAISSSFGPAGPTLWAEPPPPAPPLPEAKMARGGLARREIQTLVREFQSCSLRAGLPVGDTASWTPSREPPCLSR</sequence>
<feature type="domain" description="PID" evidence="2">
    <location>
        <begin position="69"/>
        <end position="215"/>
    </location>
</feature>
<dbReference type="SMART" id="SM00462">
    <property type="entry name" value="PTB"/>
    <property type="match status" value="1"/>
</dbReference>
<evidence type="ECO:0000259" key="2">
    <source>
        <dbReference type="SMART" id="SM00462"/>
    </source>
</evidence>
<dbReference type="InterPro" id="IPR051133">
    <property type="entry name" value="Adapter_Engulfment-Domain"/>
</dbReference>
<protein>
    <submittedName>
        <fullName evidence="4">Protein FAM43B</fullName>
    </submittedName>
</protein>
<dbReference type="KEGG" id="nss:113424006"/>
<dbReference type="Pfam" id="PF14719">
    <property type="entry name" value="PID_2"/>
    <property type="match status" value="1"/>
</dbReference>
<evidence type="ECO:0000313" key="3">
    <source>
        <dbReference type="Proteomes" id="UP000504612"/>
    </source>
</evidence>
<dbReference type="AlphaFoldDB" id="A0A6J1VEY5"/>